<reference evidence="3 4" key="1">
    <citation type="submission" date="2020-07" db="EMBL/GenBank/DDBJ databases">
        <title>Definition of the novel symbiovar canariense within Mesorhizobium novociceri, a new species of genus Mesorhizobium nodulating Cicer canariense in the Caldera de Taburiente National Park (La Palma, Canary Islands).</title>
        <authorList>
            <person name="Leon-Barrios M."/>
            <person name="Perez-Yepez J."/>
            <person name="Flores-Felix J.D."/>
            <person name="Ramirez-Baena M.H."/>
            <person name="Pulido-Suarez L."/>
            <person name="Igual J.M."/>
            <person name="Velazquez E."/>
            <person name="Peix A."/>
        </authorList>
    </citation>
    <scope>NUCLEOTIDE SEQUENCE [LARGE SCALE GENOMIC DNA]</scope>
    <source>
        <strain evidence="3 4">CCANP35</strain>
    </source>
</reference>
<protein>
    <submittedName>
        <fullName evidence="3">DUF882 domain-containing protein</fullName>
    </submittedName>
</protein>
<comment type="caution">
    <text evidence="3">The sequence shown here is derived from an EMBL/GenBank/DDBJ whole genome shotgun (WGS) entry which is preliminary data.</text>
</comment>
<evidence type="ECO:0000313" key="3">
    <source>
        <dbReference type="EMBL" id="MBA1144288.1"/>
    </source>
</evidence>
<evidence type="ECO:0000256" key="1">
    <source>
        <dbReference type="SAM" id="MobiDB-lite"/>
    </source>
</evidence>
<dbReference type="Gene3D" id="3.30.1380.10">
    <property type="match status" value="1"/>
</dbReference>
<organism evidence="3 4">
    <name type="scientific">Mesorhizobium neociceri</name>
    <dbReference type="NCBI Taxonomy" id="1307853"/>
    <lineage>
        <taxon>Bacteria</taxon>
        <taxon>Pseudomonadati</taxon>
        <taxon>Pseudomonadota</taxon>
        <taxon>Alphaproteobacteria</taxon>
        <taxon>Hyphomicrobiales</taxon>
        <taxon>Phyllobacteriaceae</taxon>
        <taxon>Mesorhizobium</taxon>
    </lineage>
</organism>
<dbReference type="AlphaFoldDB" id="A0A838BC97"/>
<name>A0A838BC97_9HYPH</name>
<dbReference type="InterPro" id="IPR009045">
    <property type="entry name" value="Zn_M74/Hedgehog-like"/>
</dbReference>
<dbReference type="Pfam" id="PF08291">
    <property type="entry name" value="Peptidase_M15_3"/>
    <property type="match status" value="1"/>
</dbReference>
<dbReference type="SUPFAM" id="SSF55166">
    <property type="entry name" value="Hedgehog/DD-peptidase"/>
    <property type="match status" value="1"/>
</dbReference>
<sequence length="466" mass="48430">MVSSTIKKPQFASNERLIQRLAELTQVSFPVWEHKVIGRERFDAAPIAADRTPRGNLVLKSVGSRLAGREGRTIAAALFSVLLASCTSAGDPTMSVGMPGYNATASDIAAASGTTTTSDSTAQVTSTGPQMMMTAAGDATLPEQVAYVPIAKPGTSFPITVAAGSETIAGQTPQSLQQPAQTAAATDDVAQKIATADAGVTAPQPTAAAPANEVYVTAAAPQQVDAPKKGFLASLFSTAPASAAPSPLINSRSGEQPAVTAQPKPAPAKPIVTLASASSADKPVQLASLGDDSSNHITGSDALPGVRQTALFEIKRKSGIDDESDVDLNEDEGSGGAYQVASAAGLARLAPNGLLKQNESVDVACLKPSLVRVLKTIEGHYGRKMTVTSGYRDPARNRRANGAKNSLHMYCAAADIQVPGVSKWELASYIRTMPGRGGVGTYCHTESVHVDVGPERDWNWRCRRRG</sequence>
<feature type="region of interest" description="Disordered" evidence="1">
    <location>
        <begin position="246"/>
        <end position="267"/>
    </location>
</feature>
<evidence type="ECO:0000259" key="2">
    <source>
        <dbReference type="Pfam" id="PF08291"/>
    </source>
</evidence>
<proteinExistence type="predicted"/>
<gene>
    <name evidence="3" type="ORF">H0241_29200</name>
</gene>
<evidence type="ECO:0000313" key="4">
    <source>
        <dbReference type="Proteomes" id="UP000558284"/>
    </source>
</evidence>
<keyword evidence="4" id="KW-1185">Reference proteome</keyword>
<accession>A0A838BC97</accession>
<feature type="domain" description="Peptidase M15A C-terminal" evidence="2">
    <location>
        <begin position="348"/>
        <end position="451"/>
    </location>
</feature>
<dbReference type="Proteomes" id="UP000558284">
    <property type="component" value="Unassembled WGS sequence"/>
</dbReference>
<dbReference type="EMBL" id="JACDTY010000021">
    <property type="protein sequence ID" value="MBA1144288.1"/>
    <property type="molecule type" value="Genomic_DNA"/>
</dbReference>
<dbReference type="InterPro" id="IPR013230">
    <property type="entry name" value="Peptidase_M15A_C"/>
</dbReference>